<name>A0A0N8QXP0_PSECA</name>
<dbReference type="Proteomes" id="UP000050564">
    <property type="component" value="Unassembled WGS sequence"/>
</dbReference>
<evidence type="ECO:0000313" key="3">
    <source>
        <dbReference type="Proteomes" id="UP000050564"/>
    </source>
</evidence>
<feature type="signal peptide" evidence="1">
    <location>
        <begin position="1"/>
        <end position="23"/>
    </location>
</feature>
<organism evidence="2 3">
    <name type="scientific">Pseudomonas cannabina</name>
    <dbReference type="NCBI Taxonomy" id="86840"/>
    <lineage>
        <taxon>Bacteria</taxon>
        <taxon>Pseudomonadati</taxon>
        <taxon>Pseudomonadota</taxon>
        <taxon>Gammaproteobacteria</taxon>
        <taxon>Pseudomonadales</taxon>
        <taxon>Pseudomonadaceae</taxon>
        <taxon>Pseudomonas</taxon>
    </lineage>
</organism>
<dbReference type="EMBL" id="LJPX01000311">
    <property type="protein sequence ID" value="KPW73326.1"/>
    <property type="molecule type" value="Genomic_DNA"/>
</dbReference>
<sequence length="75" mass="7973">MKLEMARGLFVFSALATATVAIAAFEQPATRILSAVHGEGYCPMPRVAKSLVAVSPDHDLLLLMYGLVQGTGVRN</sequence>
<evidence type="ECO:0000256" key="1">
    <source>
        <dbReference type="SAM" id="SignalP"/>
    </source>
</evidence>
<protein>
    <submittedName>
        <fullName evidence="2">Uncharacterized protein</fullName>
    </submittedName>
</protein>
<dbReference type="RefSeq" id="WP_055000157.1">
    <property type="nucleotide sequence ID" value="NZ_FNKU01000001.1"/>
</dbReference>
<proteinExistence type="predicted"/>
<accession>A0A0N8QXP0</accession>
<gene>
    <name evidence="2" type="ORF">ALO81_00688</name>
</gene>
<feature type="chain" id="PRO_5006030255" evidence="1">
    <location>
        <begin position="24"/>
        <end position="75"/>
    </location>
</feature>
<reference evidence="2 3" key="1">
    <citation type="submission" date="2015-09" db="EMBL/GenBank/DDBJ databases">
        <title>Genome announcement of multiple Pseudomonas syringae strains.</title>
        <authorList>
            <person name="Thakur S."/>
            <person name="Wang P.W."/>
            <person name="Gong Y."/>
            <person name="Weir B.S."/>
            <person name="Guttman D.S."/>
        </authorList>
    </citation>
    <scope>NUCLEOTIDE SEQUENCE [LARGE SCALE GENOMIC DNA]</scope>
    <source>
        <strain evidence="2 3">ICMP2823</strain>
    </source>
</reference>
<comment type="caution">
    <text evidence="2">The sequence shown here is derived from an EMBL/GenBank/DDBJ whole genome shotgun (WGS) entry which is preliminary data.</text>
</comment>
<dbReference type="AlphaFoldDB" id="A0A0N8QXP0"/>
<keyword evidence="1" id="KW-0732">Signal</keyword>
<dbReference type="PATRIC" id="fig|86840.3.peg.1014"/>
<evidence type="ECO:0000313" key="2">
    <source>
        <dbReference type="EMBL" id="KPW73326.1"/>
    </source>
</evidence>